<evidence type="ECO:0000313" key="1">
    <source>
        <dbReference type="EMBL" id="ODO03618.1"/>
    </source>
</evidence>
<keyword evidence="2" id="KW-1185">Reference proteome</keyword>
<accession>A0A1E3JRV5</accession>
<reference evidence="1 2" key="1">
    <citation type="submission" date="2016-06" db="EMBL/GenBank/DDBJ databases">
        <title>Evolution of pathogenesis and genome organization in the Tremellales.</title>
        <authorList>
            <person name="Cuomo C."/>
            <person name="Litvintseva A."/>
            <person name="Heitman J."/>
            <person name="Chen Y."/>
            <person name="Sun S."/>
            <person name="Springer D."/>
            <person name="Dromer F."/>
            <person name="Young S."/>
            <person name="Zeng Q."/>
            <person name="Chapman S."/>
            <person name="Gujja S."/>
            <person name="Saif S."/>
            <person name="Birren B."/>
        </authorList>
    </citation>
    <scope>NUCLEOTIDE SEQUENCE [LARGE SCALE GENOMIC DNA]</scope>
    <source>
        <strain evidence="1 2">CBS 7118</strain>
    </source>
</reference>
<organism evidence="1 2">
    <name type="scientific">Cryptococcus wingfieldii CBS 7118</name>
    <dbReference type="NCBI Taxonomy" id="1295528"/>
    <lineage>
        <taxon>Eukaryota</taxon>
        <taxon>Fungi</taxon>
        <taxon>Dikarya</taxon>
        <taxon>Basidiomycota</taxon>
        <taxon>Agaricomycotina</taxon>
        <taxon>Tremellomycetes</taxon>
        <taxon>Tremellales</taxon>
        <taxon>Cryptococcaceae</taxon>
        <taxon>Cryptococcus</taxon>
    </lineage>
</organism>
<protein>
    <submittedName>
        <fullName evidence="1">Uncharacterized protein</fullName>
    </submittedName>
</protein>
<comment type="caution">
    <text evidence="1">The sequence shown here is derived from an EMBL/GenBank/DDBJ whole genome shotgun (WGS) entry which is preliminary data.</text>
</comment>
<dbReference type="Pfam" id="PF12586">
    <property type="entry name" value="DUF3760"/>
    <property type="match status" value="1"/>
</dbReference>
<name>A0A1E3JRV5_9TREE</name>
<dbReference type="OrthoDB" id="10404352at2759"/>
<sequence length="361" mass="41803">MSSLTPERFARLHPVHHMIFDYLSQSSPYLVLRLNKYHRRRIIPNLYHTFTITTKSLGAFDCGLTGEDPLLPLAINQVKVLRVVNTESAILFEHLRLRDDERWVFPLHLRDDERGVFPLRLRDDERGVFPSELKVVRVEFSWAVIRDGYFLRIQGRLGDVGKYTILEEVARSDHLAEALVHVDCGDEWASHDSNELGCIPWMFHDRSVDINTTIVLHAPTHGRIYFPLGERLPLPSPSTLRFVLWSTPEKKEQIHPGDPRPIPIPPPGVLEDFARFIALSTAALEQDWVEASLYPGEVLEEGFVYPLAIEVVCPSPIYVEELARTFYRPDQRKAKGFDWAPRFRKLDRELVDNYDLWSTKM</sequence>
<gene>
    <name evidence="1" type="ORF">L198_02468</name>
</gene>
<dbReference type="RefSeq" id="XP_019033669.1">
    <property type="nucleotide sequence ID" value="XM_019174617.1"/>
</dbReference>
<dbReference type="InterPro" id="IPR022235">
    <property type="entry name" value="DUF3760"/>
</dbReference>
<dbReference type="EMBL" id="AWGH01000005">
    <property type="protein sequence ID" value="ODO03618.1"/>
    <property type="molecule type" value="Genomic_DNA"/>
</dbReference>
<dbReference type="Proteomes" id="UP000094819">
    <property type="component" value="Unassembled WGS sequence"/>
</dbReference>
<proteinExistence type="predicted"/>
<dbReference type="GeneID" id="30191681"/>
<dbReference type="AlphaFoldDB" id="A0A1E3JRV5"/>
<evidence type="ECO:0000313" key="2">
    <source>
        <dbReference type="Proteomes" id="UP000094819"/>
    </source>
</evidence>